<organism evidence="2 3">
    <name type="scientific">Brevibacterium aurantiacum</name>
    <dbReference type="NCBI Taxonomy" id="273384"/>
    <lineage>
        <taxon>Bacteria</taxon>
        <taxon>Bacillati</taxon>
        <taxon>Actinomycetota</taxon>
        <taxon>Actinomycetes</taxon>
        <taxon>Micrococcales</taxon>
        <taxon>Brevibacteriaceae</taxon>
        <taxon>Brevibacterium</taxon>
    </lineage>
</organism>
<sequence>MLAGIRLVTLRFAAEGHADLASVRRNCSMEAHVSSVDHVPAEGGGRRRTAKSNESDHKELTEAGEVFGGST</sequence>
<accession>A0A368M205</accession>
<evidence type="ECO:0000313" key="2">
    <source>
        <dbReference type="EMBL" id="PCC41248.1"/>
    </source>
</evidence>
<evidence type="ECO:0000313" key="3">
    <source>
        <dbReference type="Proteomes" id="UP000218620"/>
    </source>
</evidence>
<name>A0A2A3YPN4_BREAU</name>
<dbReference type="Proteomes" id="UP000218620">
    <property type="component" value="Unassembled WGS sequence"/>
</dbReference>
<evidence type="ECO:0000256" key="1">
    <source>
        <dbReference type="SAM" id="MobiDB-lite"/>
    </source>
</evidence>
<feature type="region of interest" description="Disordered" evidence="1">
    <location>
        <begin position="34"/>
        <end position="71"/>
    </location>
</feature>
<accession>A0A2A3YPN4</accession>
<dbReference type="AlphaFoldDB" id="A0A2A3YPN4"/>
<comment type="caution">
    <text evidence="2">The sequence shown here is derived from an EMBL/GenBank/DDBJ whole genome shotgun (WGS) entry which is preliminary data.</text>
</comment>
<protein>
    <submittedName>
        <fullName evidence="2">Uncharacterized protein</fullName>
    </submittedName>
</protein>
<gene>
    <name evidence="2" type="ORF">CIK65_18380</name>
</gene>
<dbReference type="EMBL" id="NRGQ01000045">
    <property type="protein sequence ID" value="PCC41248.1"/>
    <property type="molecule type" value="Genomic_DNA"/>
</dbReference>
<proteinExistence type="predicted"/>
<feature type="compositionally biased region" description="Basic and acidic residues" evidence="1">
    <location>
        <begin position="51"/>
        <end position="61"/>
    </location>
</feature>
<reference evidence="2 3" key="1">
    <citation type="journal article" date="2017" name="Elife">
        <title>Extensive horizontal gene transfer in cheese-associated bacteria.</title>
        <authorList>
            <person name="Bonham K.S."/>
            <person name="Wolfe B.E."/>
            <person name="Dutton R.J."/>
        </authorList>
    </citation>
    <scope>NUCLEOTIDE SEQUENCE [LARGE SCALE GENOMIC DNA]</scope>
    <source>
        <strain evidence="2 3">962_8</strain>
    </source>
</reference>